<accession>A0ABN8V9K6</accession>
<keyword evidence="1" id="KW-0812">Transmembrane</keyword>
<dbReference type="Proteomes" id="UP001154015">
    <property type="component" value="Unassembled WGS sequence"/>
</dbReference>
<evidence type="ECO:0000256" key="1">
    <source>
        <dbReference type="SAM" id="Phobius"/>
    </source>
</evidence>
<proteinExistence type="predicted"/>
<name>A0ABN8V9K6_STRGL</name>
<dbReference type="EMBL" id="CAKXYP010000025">
    <property type="protein sequence ID" value="CAH9419502.1"/>
    <property type="molecule type" value="Genomic_DNA"/>
</dbReference>
<gene>
    <name evidence="2" type="ORF">SGL43_06557</name>
</gene>
<keyword evidence="1" id="KW-0472">Membrane</keyword>
<feature type="transmembrane region" description="Helical" evidence="1">
    <location>
        <begin position="33"/>
        <end position="54"/>
    </location>
</feature>
<comment type="caution">
    <text evidence="2">The sequence shown here is derived from an EMBL/GenBank/DDBJ whole genome shotgun (WGS) entry which is preliminary data.</text>
</comment>
<protein>
    <recommendedName>
        <fullName evidence="4">DUF2530 domain-containing protein</fullName>
    </recommendedName>
</protein>
<feature type="transmembrane region" description="Helical" evidence="1">
    <location>
        <begin position="7"/>
        <end position="27"/>
    </location>
</feature>
<sequence length="58" mass="5929">MDDLTKATTALAATCWIICCAALASLYAGNPTAINAVIGCSIPGLAFTAAAITFHRTR</sequence>
<evidence type="ECO:0000313" key="2">
    <source>
        <dbReference type="EMBL" id="CAH9419502.1"/>
    </source>
</evidence>
<keyword evidence="1" id="KW-1133">Transmembrane helix</keyword>
<evidence type="ECO:0008006" key="4">
    <source>
        <dbReference type="Google" id="ProtNLM"/>
    </source>
</evidence>
<keyword evidence="3" id="KW-1185">Reference proteome</keyword>
<organism evidence="2 3">
    <name type="scientific">Streptomyces globisporus</name>
    <dbReference type="NCBI Taxonomy" id="1908"/>
    <lineage>
        <taxon>Bacteria</taxon>
        <taxon>Bacillati</taxon>
        <taxon>Actinomycetota</taxon>
        <taxon>Actinomycetes</taxon>
        <taxon>Kitasatosporales</taxon>
        <taxon>Streptomycetaceae</taxon>
        <taxon>Streptomyces</taxon>
    </lineage>
</organism>
<reference evidence="2" key="1">
    <citation type="submission" date="2022-03" db="EMBL/GenBank/DDBJ databases">
        <authorList>
            <person name="Leyn A S."/>
        </authorList>
    </citation>
    <scope>NUCLEOTIDE SEQUENCE</scope>
    <source>
        <strain evidence="2">Streptomyces globisporus 4-3</strain>
    </source>
</reference>
<evidence type="ECO:0000313" key="3">
    <source>
        <dbReference type="Proteomes" id="UP001154015"/>
    </source>
</evidence>